<dbReference type="AlphaFoldDB" id="A0A565CJG7"/>
<organism evidence="1 2">
    <name type="scientific">Arabis nemorensis</name>
    <dbReference type="NCBI Taxonomy" id="586526"/>
    <lineage>
        <taxon>Eukaryota</taxon>
        <taxon>Viridiplantae</taxon>
        <taxon>Streptophyta</taxon>
        <taxon>Embryophyta</taxon>
        <taxon>Tracheophyta</taxon>
        <taxon>Spermatophyta</taxon>
        <taxon>Magnoliopsida</taxon>
        <taxon>eudicotyledons</taxon>
        <taxon>Gunneridae</taxon>
        <taxon>Pentapetalae</taxon>
        <taxon>rosids</taxon>
        <taxon>malvids</taxon>
        <taxon>Brassicales</taxon>
        <taxon>Brassicaceae</taxon>
        <taxon>Arabideae</taxon>
        <taxon>Arabis</taxon>
    </lineage>
</organism>
<dbReference type="EMBL" id="CABITT030000008">
    <property type="protein sequence ID" value="VVB13704.1"/>
    <property type="molecule type" value="Genomic_DNA"/>
</dbReference>
<dbReference type="PANTHER" id="PTHR31343">
    <property type="entry name" value="T15D22.8"/>
    <property type="match status" value="1"/>
</dbReference>
<protein>
    <submittedName>
        <fullName evidence="1">Uncharacterized protein</fullName>
    </submittedName>
</protein>
<comment type="caution">
    <text evidence="1">The sequence shown here is derived from an EMBL/GenBank/DDBJ whole genome shotgun (WGS) entry which is preliminary data.</text>
</comment>
<reference evidence="1" key="1">
    <citation type="submission" date="2019-07" db="EMBL/GenBank/DDBJ databases">
        <authorList>
            <person name="Dittberner H."/>
        </authorList>
    </citation>
    <scope>NUCLEOTIDE SEQUENCE [LARGE SCALE GENOMIC DNA]</scope>
</reference>
<dbReference type="Proteomes" id="UP000489600">
    <property type="component" value="Unassembled WGS sequence"/>
</dbReference>
<keyword evidence="2" id="KW-1185">Reference proteome</keyword>
<evidence type="ECO:0000313" key="1">
    <source>
        <dbReference type="EMBL" id="VVB13704.1"/>
    </source>
</evidence>
<proteinExistence type="predicted"/>
<dbReference type="PANTHER" id="PTHR31343:SF50">
    <property type="entry name" value="GB|AAD11584.1"/>
    <property type="match status" value="1"/>
</dbReference>
<dbReference type="Pfam" id="PF05623">
    <property type="entry name" value="DUF789"/>
    <property type="match status" value="2"/>
</dbReference>
<accession>A0A565CJG7</accession>
<dbReference type="InterPro" id="IPR008507">
    <property type="entry name" value="DUF789"/>
</dbReference>
<evidence type="ECO:0000313" key="2">
    <source>
        <dbReference type="Proteomes" id="UP000489600"/>
    </source>
</evidence>
<gene>
    <name evidence="1" type="ORF">ANE_LOCUS24148</name>
</gene>
<dbReference type="OrthoDB" id="1028818at2759"/>
<sequence>MTQRGKSNFENFLEHISPTVRFHTKSRRDSSSSPIGEAEKVRKLDVGLRAVWSAYEEWSCYARGVPLKLNHTHSDVTQYYVPSLSAIQIFTNEPFVDGSSSRSSGTDSHLYFEYNETMGFDVRPPLIEKVDELAEQHHGLKSLESSELSKNSWFSVAWSPIYQIPEVHDVKALSVSFLTYHSLTPTYPETFYKKKKVVLPAFGAVTSKLSGKVWTMPETSDQQKINTQEESAASWLRTLMFTHSDFDMFMAEKSNDLPLPSGC</sequence>
<name>A0A565CJG7_9BRAS</name>